<dbReference type="NCBIfam" id="TIGR01300">
    <property type="entry name" value="CPA3_mnhG_phaG"/>
    <property type="match status" value="1"/>
</dbReference>
<feature type="transmembrane region" description="Helical" evidence="1">
    <location>
        <begin position="46"/>
        <end position="74"/>
    </location>
</feature>
<evidence type="ECO:0000256" key="1">
    <source>
        <dbReference type="SAM" id="Phobius"/>
    </source>
</evidence>
<name>A0AAW6U6B8_9BACT</name>
<comment type="caution">
    <text evidence="2">The sequence shown here is derived from an EMBL/GenBank/DDBJ whole genome shotgun (WGS) entry which is preliminary data.</text>
</comment>
<evidence type="ECO:0000313" key="2">
    <source>
        <dbReference type="EMBL" id="MDI6451548.1"/>
    </source>
</evidence>
<dbReference type="AlphaFoldDB" id="A0AAW6U6B8"/>
<keyword evidence="1" id="KW-0812">Transmembrane</keyword>
<keyword evidence="1" id="KW-1133">Transmembrane helix</keyword>
<dbReference type="GO" id="GO:0015385">
    <property type="term" value="F:sodium:proton antiporter activity"/>
    <property type="evidence" value="ECO:0007669"/>
    <property type="project" value="TreeGrafter"/>
</dbReference>
<accession>A0AAW6U6B8</accession>
<dbReference type="NCBIfam" id="NF009314">
    <property type="entry name" value="PRK12674.1-2"/>
    <property type="match status" value="1"/>
</dbReference>
<protein>
    <submittedName>
        <fullName evidence="2">Monovalent cation/H(+) antiporter subunit G</fullName>
    </submittedName>
</protein>
<evidence type="ECO:0000313" key="3">
    <source>
        <dbReference type="Proteomes" id="UP001431776"/>
    </source>
</evidence>
<dbReference type="Pfam" id="PF03334">
    <property type="entry name" value="PhaG_MnhG_YufB"/>
    <property type="match status" value="1"/>
</dbReference>
<dbReference type="InterPro" id="IPR005133">
    <property type="entry name" value="PhaG_MnhG_YufB"/>
</dbReference>
<dbReference type="PANTHER" id="PTHR34703:SF1">
    <property type="entry name" value="ANTIPORTER SUBUNIT MNHG2-RELATED"/>
    <property type="match status" value="1"/>
</dbReference>
<reference evidence="2" key="1">
    <citation type="submission" date="2023-05" db="EMBL/GenBank/DDBJ databases">
        <title>Anaerotaeda fermentans gen. nov., sp. nov., a novel anaerobic planctomycete of the new family within the order Sedimentisphaerales isolated from Taman Peninsula, Russia.</title>
        <authorList>
            <person name="Khomyakova M.A."/>
            <person name="Merkel A.Y."/>
            <person name="Slobodkin A.I."/>
        </authorList>
    </citation>
    <scope>NUCLEOTIDE SEQUENCE</scope>
    <source>
        <strain evidence="2">M17dextr</strain>
    </source>
</reference>
<dbReference type="PANTHER" id="PTHR34703">
    <property type="entry name" value="ANTIPORTER SUBUNIT MNHG2-RELATED"/>
    <property type="match status" value="1"/>
</dbReference>
<dbReference type="EMBL" id="JASCXX010000039">
    <property type="protein sequence ID" value="MDI6451548.1"/>
    <property type="molecule type" value="Genomic_DNA"/>
</dbReference>
<keyword evidence="3" id="KW-1185">Reference proteome</keyword>
<sequence length="126" mass="12926">MSEVIGYTLVSLGILFNLFGCVGLVRFPDVYNRLQAATKCVTLGTILLLMGVAIASGMGALAAKAVVCAVFILATSPTAAHAIAKGAYASGVPLWDKTVVDRYAEQVAPAKPQAGNVENPSSSRGA</sequence>
<keyword evidence="1" id="KW-0472">Membrane</keyword>
<feature type="transmembrane region" description="Helical" evidence="1">
    <location>
        <begin position="6"/>
        <end position="25"/>
    </location>
</feature>
<dbReference type="Proteomes" id="UP001431776">
    <property type="component" value="Unassembled WGS sequence"/>
</dbReference>
<dbReference type="RefSeq" id="WP_349246958.1">
    <property type="nucleotide sequence ID" value="NZ_JASCXX010000039.1"/>
</dbReference>
<proteinExistence type="predicted"/>
<gene>
    <name evidence="2" type="primary">mnhG</name>
    <name evidence="2" type="ORF">QJ522_20975</name>
</gene>
<organism evidence="2 3">
    <name type="scientific">Anaerobaca lacustris</name>
    <dbReference type="NCBI Taxonomy" id="3044600"/>
    <lineage>
        <taxon>Bacteria</taxon>
        <taxon>Pseudomonadati</taxon>
        <taxon>Planctomycetota</taxon>
        <taxon>Phycisphaerae</taxon>
        <taxon>Sedimentisphaerales</taxon>
        <taxon>Anaerobacaceae</taxon>
        <taxon>Anaerobaca</taxon>
    </lineage>
</organism>